<evidence type="ECO:0000256" key="4">
    <source>
        <dbReference type="ARBA" id="ARBA00014848"/>
    </source>
</evidence>
<feature type="compositionally biased region" description="Polar residues" evidence="6">
    <location>
        <begin position="1883"/>
        <end position="1908"/>
    </location>
</feature>
<dbReference type="RefSeq" id="XP_043166032.1">
    <property type="nucleotide sequence ID" value="XM_043310097.1"/>
</dbReference>
<evidence type="ECO:0000256" key="1">
    <source>
        <dbReference type="ARBA" id="ARBA00002687"/>
    </source>
</evidence>
<dbReference type="SUPFAM" id="SSF50978">
    <property type="entry name" value="WD40 repeat-like"/>
    <property type="match status" value="1"/>
</dbReference>
<dbReference type="InterPro" id="IPR033053">
    <property type="entry name" value="Hir3/CABIN1"/>
</dbReference>
<feature type="compositionally biased region" description="Basic and acidic residues" evidence="6">
    <location>
        <begin position="1997"/>
        <end position="2009"/>
    </location>
</feature>
<comment type="similarity">
    <text evidence="3">Belongs to the HIR3 family.</text>
</comment>
<dbReference type="EMBL" id="CAJRGZ010000015">
    <property type="protein sequence ID" value="CAG5149926.1"/>
    <property type="molecule type" value="Genomic_DNA"/>
</dbReference>
<evidence type="ECO:0000256" key="5">
    <source>
        <dbReference type="ARBA" id="ARBA00023242"/>
    </source>
</evidence>
<feature type="compositionally biased region" description="Acidic residues" evidence="6">
    <location>
        <begin position="2027"/>
        <end position="2037"/>
    </location>
</feature>
<feature type="compositionally biased region" description="Polar residues" evidence="6">
    <location>
        <begin position="2687"/>
        <end position="2696"/>
    </location>
</feature>
<dbReference type="GeneID" id="67013942"/>
<dbReference type="Gene3D" id="2.130.10.10">
    <property type="entry name" value="YVTN repeat-like/Quinoprotein amine dehydrogenase"/>
    <property type="match status" value="1"/>
</dbReference>
<proteinExistence type="inferred from homology"/>
<feature type="region of interest" description="Disordered" evidence="6">
    <location>
        <begin position="1785"/>
        <end position="1826"/>
    </location>
</feature>
<feature type="compositionally biased region" description="Acidic residues" evidence="6">
    <location>
        <begin position="2051"/>
        <end position="2095"/>
    </location>
</feature>
<sequence length="2786" mass="311303">MSKASTWHPYNVELPEETAEEEVDDTQEIQIEEALKLYQTALKYHSEGPPSFDKTAAAYKALFESEIFKYAESLSEYQRHEVFGEDLVFDTILEDDYEAGPVQSTGAADSAPNTLQQILHLSYKNHGQFLLEAMQHWITTSGAAPPMEAWNNTRGALNYFAEALDKEDTDLDLWLRAASVAAMLGSKRLTRYCLEAVLDGNDEQWENLLRLPGLEEGFAGQQLRELVERLEDNVSLCQAPISSIKRKKLSETLKRRLNPFPFAPLPADVALAENLHNIKVAPESVTLTPTKWDWAGVGEIIVRQFQAEQQAMTPNVPSGSNIVFSIPPDSETPERIEPEPTAPVQEAILPAPEPTPSPQVEEPVTTIADAETVTEKDGEDTIMEEQDVESEVKNEEAAPVGPSNVAPVPSRKRSTDSAGLPETAEGGRSRSKRIRGRESLIEPTTGGAAQEASKQLDALLEPYTYTDQCRYEILKDMYARLGVEGIKDPDELRKLVTALPNATATDPIDKVACDFFTGLRSGHVKTAQILLSSESFDLLGATREHGLNAFLGFSKSGSSQASSKPVLGSEGLNAFARSVNNGWLPIQDVAFGWIESLFTPGFCSQPGMQPSDQSSYLQFRWAEDLKRNVVQVIVHIDEYIYERMLERVDILNRRMLNATHQSQVYELSDFDISQIEIVETLFELHLDIYSLIKHPQSVIDTRTQVLQSDRLERWSLLAREVLQLRSDCRPNQGVDDLALRHIWTTVFQMSVNDEVLPEHVLSAMAELKDMFEPLGDHTIQLQNNAVMPELSVAAIEQELVRISMKDFFLKVFDQEEQDPVTIIESLEPILELTNVSEPNTPPKPDGAEHESIDTPGSPTISTISEQQLDQSSPVLEMRKFLDSANVNVRLSLWNRLRVAYEAIDYPSKVLSCFLRSIEALVVDLRSSNFQELSLLDRQHKLLTRYRVIDDMVVKIIHIIRDDEAPFACLSYEHVQSSMSAIAALLQIMSAADMLRDLIRVNHIPMPRVESQPNSAFVNMMSRLDDIHLRLWILQYHLLKDGMSQDPEAFPTPSDDLFEYIRHVHHATGVRSFCHLSGRQFLRLAKDELLRLDDITDGPSHATELCQVLNDLYGLKLFVDPLECQNFQTTTDVLDKKTAFSILSFTMSQAAKVDLKDLPKTELKGTIEKVHAALGRPKQNEDITFNRKVISTYFKSPVNPVALFGCLKGVGSLATKHIPSEEAVAASKGWYYMMGNIALSKFRSQKRVTQGPTEDLNYAQAFFVQDLEHSIERWETWYRLAQANDTQLEEAVSWNADKMNSSSAEVVNFQRAAINCYIMAVACATREADVAPGTQSKIAQMYTEFGNRMYASSREPFGMEAFQIRESEKRFCNLQTNATLYKEVVFVPLHAYTAWKFASTLYKRAIKGNPNKWWNHFMLGKCGWKMWSANDSAMQYAKSIGAPLVPQRGPTWESVVDAFVSAIETLPGKKGRSGEPVLEPHYKLVSITHKLYQRGAINYEKGPEILANTSYAQNIKAPESEGDWQRYVLAVLKSLRAADKSSWHHRIISRVAHTIYDNGRDPVSANEAKHELTQQMFTKTMAVQVWKPENERPGRHFVYTTRYTKFFTELLDLTGDKTNFEALAKRVRRKQTDFFEHQKLWQDLCLRYIKMLRKIGSVPEGQEDSAFKSVNHDEFNTLALRLEAWCQNPDTQHPVLDVLRDAIELKRLNNGMMKPLLIDDLIGDAYAMLYTLIGPTLPPLQSEQQPQQPMQPTQAHPSPFAVNVPSTGAVPISSLMQVQVDGAVEGSSSTPFSMYHPNQLQPQHPPSMPQMPSQPEQPAKSRAKAVGRREIARRAEACVQKIAGMAPQPTSMPIRSPAPGDATLPSIVGQAASPEIAAQPAPGPSTSTEHLQPSFDKSGTATAAGSMNNDEPERSAPASIHDDADDESELSELDEDEVEEIHQEVQNDNLRRSVSIAAKPLFPNLAANRASPAEKRNETISEGGDADTIHVIVRGARKKDEDEMDVDNHSSPRQSRGKQRKSYRVEEEYSFLDEDEDGSAPSGTQTPAFPGGDDDDGDDFMPDAQEEEPEYEEDEVAEEDDDISEEEEDDDSDEDSAGPPRRNARGLKAVRAAPTTPAIRRNKKLTDHIPSPITFAKGSGVKVRTVDADTQLRTRGIPDFDKIGGHEPRLKNLFGPDAQHLKPVLASRDYWFPQETFPIRSFAKVRTDDAEVGSLRRSFFEVSGTREKENEVLTTWYTDSGKSSFATAQRTKTLSADEAREYIQTPGPETVNVLAGPVSTPQVDTLAKSSYMNIAKPFPATRDRRGWLFNLGSRIQDAQWATNEDSNTQYLAVAVEQKPTSGDQPKPMEQPKAPAFNATEPFPASIQIWAFEAVEAGELDASKEPRLELVICTDWGAPKQLRWCPIAVTDKTRKSDYHEKIHIGMLAGLWSDGRVRVLDVSAPIPKHDLHTPTYLHFTRAAFEVSFPQTVPSCLHWLSGTTLAVATAAGTVGIWSLIRPGTLTASDSNNHSPRPWFYQQLADTYILTISSGWPSNPQFLSISTADGFARLIDIRSPTADTVVSIRGRTLCLAQAWHEHTQSFVMPDEHYILRHTPIRRYYHNLYSMRLENSITRVATSPIHPGVLVGGTDGDVQTSNPIMRITNYKIMPWQQKWFVHEWRGPMERMLVKPTDGDVAMSEGGPVEQPSDDSTPVSQAGESAHEPKKVPQEILSQPLVRITEGYKAGQTGIAHSTAATRKGNPEVGRSISIFEEQTAITALAWNPNLRFGTWAVAGMGSGLLRVEDVGI</sequence>
<feature type="region of interest" description="Disordered" evidence="6">
    <location>
        <begin position="1840"/>
        <end position="2116"/>
    </location>
</feature>
<dbReference type="GO" id="GO:0000417">
    <property type="term" value="C:HIR complex"/>
    <property type="evidence" value="ECO:0007669"/>
    <property type="project" value="TreeGrafter"/>
</dbReference>
<evidence type="ECO:0000256" key="6">
    <source>
        <dbReference type="SAM" id="MobiDB-lite"/>
    </source>
</evidence>
<feature type="compositionally biased region" description="Basic and acidic residues" evidence="6">
    <location>
        <begin position="1939"/>
        <end position="1950"/>
    </location>
</feature>
<feature type="compositionally biased region" description="Polar residues" evidence="6">
    <location>
        <begin position="1785"/>
        <end position="1797"/>
    </location>
</feature>
<gene>
    <name evidence="7" type="ORF">ALTATR162_LOCUS2491</name>
</gene>
<feature type="region of interest" description="Disordered" evidence="6">
    <location>
        <begin position="833"/>
        <end position="861"/>
    </location>
</feature>
<comment type="function">
    <text evidence="1">Has a role in a nucleosome assembly pathway that is required for the integrity of heterochromatin and proper chromosome segregation.</text>
</comment>
<evidence type="ECO:0000256" key="3">
    <source>
        <dbReference type="ARBA" id="ARBA00007335"/>
    </source>
</evidence>
<dbReference type="GO" id="GO:0031491">
    <property type="term" value="F:nucleosome binding"/>
    <property type="evidence" value="ECO:0007669"/>
    <property type="project" value="TreeGrafter"/>
</dbReference>
<feature type="compositionally biased region" description="Acidic residues" evidence="6">
    <location>
        <begin position="1922"/>
        <end position="1938"/>
    </location>
</feature>
<dbReference type="GO" id="GO:0006325">
    <property type="term" value="P:chromatin organization"/>
    <property type="evidence" value="ECO:0007669"/>
    <property type="project" value="InterPro"/>
</dbReference>
<feature type="region of interest" description="Disordered" evidence="6">
    <location>
        <begin position="2671"/>
        <end position="2708"/>
    </location>
</feature>
<dbReference type="InterPro" id="IPR036322">
    <property type="entry name" value="WD40_repeat_dom_sf"/>
</dbReference>
<organism evidence="7 8">
    <name type="scientific">Alternaria atra</name>
    <dbReference type="NCBI Taxonomy" id="119953"/>
    <lineage>
        <taxon>Eukaryota</taxon>
        <taxon>Fungi</taxon>
        <taxon>Dikarya</taxon>
        <taxon>Ascomycota</taxon>
        <taxon>Pezizomycotina</taxon>
        <taxon>Dothideomycetes</taxon>
        <taxon>Pleosporomycetidae</taxon>
        <taxon>Pleosporales</taxon>
        <taxon>Pleosporineae</taxon>
        <taxon>Pleosporaceae</taxon>
        <taxon>Alternaria</taxon>
        <taxon>Alternaria sect. Ulocladioides</taxon>
    </lineage>
</organism>
<evidence type="ECO:0000313" key="8">
    <source>
        <dbReference type="Proteomes" id="UP000676310"/>
    </source>
</evidence>
<keyword evidence="8" id="KW-1185">Reference proteome</keyword>
<dbReference type="PANTHER" id="PTHR15502">
    <property type="entry name" value="CALCINEURIN-BINDING PROTEIN CABIN 1-RELATED"/>
    <property type="match status" value="1"/>
</dbReference>
<keyword evidence="5" id="KW-0539">Nucleus</keyword>
<comment type="subcellular location">
    <subcellularLocation>
        <location evidence="2">Nucleus</location>
    </subcellularLocation>
</comment>
<evidence type="ECO:0000313" key="7">
    <source>
        <dbReference type="EMBL" id="CAG5149926.1"/>
    </source>
</evidence>
<dbReference type="InterPro" id="IPR015943">
    <property type="entry name" value="WD40/YVTN_repeat-like_dom_sf"/>
</dbReference>
<evidence type="ECO:0000256" key="2">
    <source>
        <dbReference type="ARBA" id="ARBA00004123"/>
    </source>
</evidence>
<feature type="region of interest" description="Disordered" evidence="6">
    <location>
        <begin position="386"/>
        <end position="449"/>
    </location>
</feature>
<protein>
    <recommendedName>
        <fullName evidence="4">Histone transcription regulator 3 homolog</fullName>
    </recommendedName>
</protein>
<accession>A0A8J2MZ65</accession>
<dbReference type="PANTHER" id="PTHR15502:SF7">
    <property type="entry name" value="CALCINEURIN-BINDING PROTEIN CABIN-1"/>
    <property type="match status" value="1"/>
</dbReference>
<name>A0A8J2MZ65_9PLEO</name>
<reference evidence="7" key="1">
    <citation type="submission" date="2021-05" db="EMBL/GenBank/DDBJ databases">
        <authorList>
            <person name="Stam R."/>
        </authorList>
    </citation>
    <scope>NUCLEOTIDE SEQUENCE</scope>
    <source>
        <strain evidence="7">CS162</strain>
    </source>
</reference>
<dbReference type="GO" id="GO:0005634">
    <property type="term" value="C:nucleus"/>
    <property type="evidence" value="ECO:0007669"/>
    <property type="project" value="UniProtKB-SubCell"/>
</dbReference>
<comment type="caution">
    <text evidence="7">The sequence shown here is derived from an EMBL/GenBank/DDBJ whole genome shotgun (WGS) entry which is preliminary data.</text>
</comment>
<dbReference type="OrthoDB" id="77564at2759"/>
<dbReference type="Proteomes" id="UP000676310">
    <property type="component" value="Unassembled WGS sequence"/>
</dbReference>